<evidence type="ECO:0000256" key="1">
    <source>
        <dbReference type="SAM" id="SignalP"/>
    </source>
</evidence>
<proteinExistence type="predicted"/>
<name>A0A8J7UWJ4_9BACT</name>
<sequence>MHSRQLLLLLAGIFLFSSCAPEEEADYPSPPPTPEWAENATIYEVNVRQYTEEGTFEAFAEHLPRLQEMGVDILWLMPIHPIGEKERKGELGSYYSVYDYYDVNPEFGDHNDFRKLVEKIHDKDMYIILDWVANHTAWDAVWTESHPELYERDDEGNFIIPPDTDWTDVIQLDYDNPETHEMMHDALQFWVEEYNIDGYRADVADLVPTAFWNEARYRLEQIKPVFMLAEAETSEHHEHAFDMSYGWETHHMMNEIAAGNVTLDEFEEHLQENRDRFPDHAYRMQFTSNHDENSWNGTVFERYGDGAETFAVLAATIPGMPLVYSGQEAAMDKRLEFFEKDPIEWGDYPLLNFYTRLLHLNRDNEALFNGIHGGDLVRLETTADDNIFAFYRQKGDNMVFVILNLSDEEVSFDIESAEIAAVYTELFSDEEVEMAAMESWTFEPWEYKVYYF</sequence>
<dbReference type="InterPro" id="IPR013780">
    <property type="entry name" value="Glyco_hydro_b"/>
</dbReference>
<dbReference type="GO" id="GO:0005975">
    <property type="term" value="P:carbohydrate metabolic process"/>
    <property type="evidence" value="ECO:0007669"/>
    <property type="project" value="InterPro"/>
</dbReference>
<dbReference type="InterPro" id="IPR017853">
    <property type="entry name" value="GH"/>
</dbReference>
<protein>
    <submittedName>
        <fullName evidence="3">Alpha-glucosidase C-terminal domain-containing protein</fullName>
    </submittedName>
</protein>
<dbReference type="Gene3D" id="3.20.20.80">
    <property type="entry name" value="Glycosidases"/>
    <property type="match status" value="1"/>
</dbReference>
<feature type="domain" description="Glycosyl hydrolase family 13 catalytic" evidence="2">
    <location>
        <begin position="44"/>
        <end position="361"/>
    </location>
</feature>
<dbReference type="EMBL" id="JAFIDN010000013">
    <property type="protein sequence ID" value="MBP3193697.1"/>
    <property type="molecule type" value="Genomic_DNA"/>
</dbReference>
<dbReference type="InterPro" id="IPR006047">
    <property type="entry name" value="GH13_cat_dom"/>
</dbReference>
<dbReference type="PANTHER" id="PTHR47786:SF2">
    <property type="entry name" value="GLYCOSYL HYDROLASE FAMILY 13 CATALYTIC DOMAIN-CONTAINING PROTEIN"/>
    <property type="match status" value="1"/>
</dbReference>
<dbReference type="SUPFAM" id="SSF51445">
    <property type="entry name" value="(Trans)glycosidases"/>
    <property type="match status" value="1"/>
</dbReference>
<keyword evidence="4" id="KW-1185">Reference proteome</keyword>
<evidence type="ECO:0000313" key="3">
    <source>
        <dbReference type="EMBL" id="MBP3193697.1"/>
    </source>
</evidence>
<comment type="caution">
    <text evidence="3">The sequence shown here is derived from an EMBL/GenBank/DDBJ whole genome shotgun (WGS) entry which is preliminary data.</text>
</comment>
<dbReference type="PANTHER" id="PTHR47786">
    <property type="entry name" value="ALPHA-1,4-GLUCAN:MALTOSE-1-PHOSPHATE MALTOSYLTRANSFERASE"/>
    <property type="match status" value="1"/>
</dbReference>
<dbReference type="AlphaFoldDB" id="A0A8J7UWJ4"/>
<dbReference type="Proteomes" id="UP000673975">
    <property type="component" value="Unassembled WGS sequence"/>
</dbReference>
<dbReference type="Pfam" id="PF16657">
    <property type="entry name" value="Malt_amylase_C"/>
    <property type="match status" value="1"/>
</dbReference>
<dbReference type="RefSeq" id="WP_210513155.1">
    <property type="nucleotide sequence ID" value="NZ_JAFIDN010000013.1"/>
</dbReference>
<accession>A0A8J7UWJ4</accession>
<dbReference type="SMART" id="SM00642">
    <property type="entry name" value="Aamy"/>
    <property type="match status" value="1"/>
</dbReference>
<evidence type="ECO:0000313" key="4">
    <source>
        <dbReference type="Proteomes" id="UP000673975"/>
    </source>
</evidence>
<dbReference type="InterPro" id="IPR032091">
    <property type="entry name" value="Malt_amylase-like_C"/>
</dbReference>
<dbReference type="Pfam" id="PF00128">
    <property type="entry name" value="Alpha-amylase"/>
    <property type="match status" value="2"/>
</dbReference>
<reference evidence="3" key="1">
    <citation type="submission" date="2021-02" db="EMBL/GenBank/DDBJ databases">
        <title>Natronogracilivirga saccharolytica gen. nov. sp. nov. a new anaerobic, haloalkiliphilic carbohydrate-fermenting bacterium from soda lake and proposing of Cyclonatronumiaceae fam. nov. in the phylum Balneolaeota.</title>
        <authorList>
            <person name="Zhilina T.N."/>
            <person name="Sorokin D.Y."/>
            <person name="Zavarzina D.G."/>
            <person name="Toshchakov S.V."/>
            <person name="Kublanov I.V."/>
        </authorList>
    </citation>
    <scope>NUCLEOTIDE SEQUENCE</scope>
    <source>
        <strain evidence="3">Z-1702</strain>
    </source>
</reference>
<dbReference type="PROSITE" id="PS51257">
    <property type="entry name" value="PROKAR_LIPOPROTEIN"/>
    <property type="match status" value="1"/>
</dbReference>
<keyword evidence="1" id="KW-0732">Signal</keyword>
<gene>
    <name evidence="3" type="ORF">NATSA_13555</name>
</gene>
<dbReference type="Gene3D" id="2.60.40.1180">
    <property type="entry name" value="Golgi alpha-mannosidase II"/>
    <property type="match status" value="1"/>
</dbReference>
<feature type="signal peptide" evidence="1">
    <location>
        <begin position="1"/>
        <end position="20"/>
    </location>
</feature>
<dbReference type="SUPFAM" id="SSF51011">
    <property type="entry name" value="Glycosyl hydrolase domain"/>
    <property type="match status" value="1"/>
</dbReference>
<organism evidence="3 4">
    <name type="scientific">Natronogracilivirga saccharolytica</name>
    <dbReference type="NCBI Taxonomy" id="2812953"/>
    <lineage>
        <taxon>Bacteria</taxon>
        <taxon>Pseudomonadati</taxon>
        <taxon>Balneolota</taxon>
        <taxon>Balneolia</taxon>
        <taxon>Balneolales</taxon>
        <taxon>Cyclonatronaceae</taxon>
        <taxon>Natronogracilivirga</taxon>
    </lineage>
</organism>
<evidence type="ECO:0000259" key="2">
    <source>
        <dbReference type="SMART" id="SM00642"/>
    </source>
</evidence>
<dbReference type="CDD" id="cd11313">
    <property type="entry name" value="AmyAc_arch_bac_AmyA"/>
    <property type="match status" value="1"/>
</dbReference>
<feature type="chain" id="PRO_5035169137" evidence="1">
    <location>
        <begin position="21"/>
        <end position="452"/>
    </location>
</feature>